<proteinExistence type="predicted"/>
<evidence type="ECO:0000313" key="3">
    <source>
        <dbReference type="Proteomes" id="UP001151760"/>
    </source>
</evidence>
<name>A0ABQ5EUG0_9ASTR</name>
<sequence length="675" mass="79039">MISNILQRCPKRPKTSEEVEMEKKKEEEQKARSKMASNDFVVQGRRRFVGNIKRNNNDKGKQNEEYKMKQKENKENQKENTMGNNNGGTNGSRKQWPLKSNDFEELKKSANKYSILEDLPEDNPVEIDTLKGRMIKEDRVKEADMTNQQRMEDNNLGEDIIDSEIELEVNNPQEVKIHVIHVARQSILCHAESIQGKFKVFCTFVYASNDKTKRKMLWNDLYCHKRISRNNSWVILGDMNVTLNIEEHSSFFYSWTKSLRNADNNVLKKLDRIMVSERFANYTADKPKFIAGVKKGWNTQVQGYKMYCLVKKLKSLKPILNTLNWKNRDLTARVVALRVKLQEAQSLVERDPHNSVIKSRAIDVLFEYNEAVKDIDKLLAQKVRIDWLNEEDKNSAFYHKVIKGRRSRNRVDTICDDFFCNTLTHEEDDFMMRKISDNEVKEAMFDIGDNRAPDNNMLSKEILRGYDIKNGPKRCAMKIDLRKAYDTINWEFLETILKKFRFHNKMVRWIMKCVKTVSIMKQESDHRLSSIRIMQFREGSLPTKYLGVPLITKRLGVKDCQILIDKIKGRTDDWKCKYLSYAGRLMLTAAVLESMSMYWASLFKLSKSVIKEINGILKRFLWSNGDPARVGIGSAFLNGLLIEKITYKDLYDVRMPRMIKLADTIDEGKWKWPSE</sequence>
<feature type="compositionally biased region" description="Basic and acidic residues" evidence="1">
    <location>
        <begin position="55"/>
        <end position="78"/>
    </location>
</feature>
<reference evidence="2" key="2">
    <citation type="submission" date="2022-01" db="EMBL/GenBank/DDBJ databases">
        <authorList>
            <person name="Yamashiro T."/>
            <person name="Shiraishi A."/>
            <person name="Satake H."/>
            <person name="Nakayama K."/>
        </authorList>
    </citation>
    <scope>NUCLEOTIDE SEQUENCE</scope>
</reference>
<comment type="caution">
    <text evidence="2">The sequence shown here is derived from an EMBL/GenBank/DDBJ whole genome shotgun (WGS) entry which is preliminary data.</text>
</comment>
<dbReference type="PANTHER" id="PTHR33116">
    <property type="entry name" value="REVERSE TRANSCRIPTASE ZINC-BINDING DOMAIN-CONTAINING PROTEIN-RELATED-RELATED"/>
    <property type="match status" value="1"/>
</dbReference>
<gene>
    <name evidence="2" type="ORF">Tco_0989186</name>
</gene>
<evidence type="ECO:0000256" key="1">
    <source>
        <dbReference type="SAM" id="MobiDB-lite"/>
    </source>
</evidence>
<reference evidence="2" key="1">
    <citation type="journal article" date="2022" name="Int. J. Mol. Sci.">
        <title>Draft Genome of Tanacetum Coccineum: Genomic Comparison of Closely Related Tanacetum-Family Plants.</title>
        <authorList>
            <person name="Yamashiro T."/>
            <person name="Shiraishi A."/>
            <person name="Nakayama K."/>
            <person name="Satake H."/>
        </authorList>
    </citation>
    <scope>NUCLEOTIDE SEQUENCE</scope>
</reference>
<protein>
    <submittedName>
        <fullName evidence="2">RNA-directed DNA polymerase, eukaryota, reverse transcriptase zinc-binding domain protein</fullName>
    </submittedName>
</protein>
<feature type="compositionally biased region" description="Basic and acidic residues" evidence="1">
    <location>
        <begin position="14"/>
        <end position="31"/>
    </location>
</feature>
<feature type="region of interest" description="Disordered" evidence="1">
    <location>
        <begin position="1"/>
        <end position="97"/>
    </location>
</feature>
<keyword evidence="2" id="KW-0695">RNA-directed DNA polymerase</keyword>
<evidence type="ECO:0000313" key="2">
    <source>
        <dbReference type="EMBL" id="GJT54132.1"/>
    </source>
</evidence>
<accession>A0ABQ5EUG0</accession>
<dbReference type="PANTHER" id="PTHR33116:SF84">
    <property type="entry name" value="RNA-DIRECTED DNA POLYMERASE"/>
    <property type="match status" value="1"/>
</dbReference>
<dbReference type="InterPro" id="IPR036691">
    <property type="entry name" value="Endo/exonu/phosph_ase_sf"/>
</dbReference>
<dbReference type="EMBL" id="BQNB010016646">
    <property type="protein sequence ID" value="GJT54132.1"/>
    <property type="molecule type" value="Genomic_DNA"/>
</dbReference>
<keyword evidence="3" id="KW-1185">Reference proteome</keyword>
<dbReference type="Proteomes" id="UP001151760">
    <property type="component" value="Unassembled WGS sequence"/>
</dbReference>
<dbReference type="Gene3D" id="3.60.10.10">
    <property type="entry name" value="Endonuclease/exonuclease/phosphatase"/>
    <property type="match status" value="1"/>
</dbReference>
<organism evidence="2 3">
    <name type="scientific">Tanacetum coccineum</name>
    <dbReference type="NCBI Taxonomy" id="301880"/>
    <lineage>
        <taxon>Eukaryota</taxon>
        <taxon>Viridiplantae</taxon>
        <taxon>Streptophyta</taxon>
        <taxon>Embryophyta</taxon>
        <taxon>Tracheophyta</taxon>
        <taxon>Spermatophyta</taxon>
        <taxon>Magnoliopsida</taxon>
        <taxon>eudicotyledons</taxon>
        <taxon>Gunneridae</taxon>
        <taxon>Pentapetalae</taxon>
        <taxon>asterids</taxon>
        <taxon>campanulids</taxon>
        <taxon>Asterales</taxon>
        <taxon>Asteraceae</taxon>
        <taxon>Asteroideae</taxon>
        <taxon>Anthemideae</taxon>
        <taxon>Anthemidinae</taxon>
        <taxon>Tanacetum</taxon>
    </lineage>
</organism>
<dbReference type="SUPFAM" id="SSF56219">
    <property type="entry name" value="DNase I-like"/>
    <property type="match status" value="1"/>
</dbReference>
<keyword evidence="2" id="KW-0808">Transferase</keyword>
<dbReference type="GO" id="GO:0003964">
    <property type="term" value="F:RNA-directed DNA polymerase activity"/>
    <property type="evidence" value="ECO:0007669"/>
    <property type="project" value="UniProtKB-KW"/>
</dbReference>
<keyword evidence="2" id="KW-0548">Nucleotidyltransferase</keyword>